<reference evidence="1 2" key="2">
    <citation type="journal article" date="2013" name="Plant Cell Physiol.">
        <title>Rice Annotation Project Database (RAP-DB): an integrative and interactive database for rice genomics.</title>
        <authorList>
            <person name="Sakai H."/>
            <person name="Lee S.S."/>
            <person name="Tanaka T."/>
            <person name="Numa H."/>
            <person name="Kim J."/>
            <person name="Kawahara Y."/>
            <person name="Wakimoto H."/>
            <person name="Yang C.C."/>
            <person name="Iwamoto M."/>
            <person name="Abe T."/>
            <person name="Yamada Y."/>
            <person name="Muto A."/>
            <person name="Inokuchi H."/>
            <person name="Ikemura T."/>
            <person name="Matsumoto T."/>
            <person name="Sasaki T."/>
            <person name="Itoh T."/>
        </authorList>
    </citation>
    <scope>NUCLEOTIDE SEQUENCE [LARGE SCALE GENOMIC DNA]</scope>
    <source>
        <strain evidence="2">cv. Nipponbare</strain>
    </source>
</reference>
<name>A0A0P0WTK5_ORYSJ</name>
<accession>A0A0P0WTK5</accession>
<gene>
    <name evidence="1" type="ordered locus">Os06g0180050</name>
    <name evidence="1" type="ORF">OSNPB_060180050</name>
</gene>
<dbReference type="EMBL" id="AP014962">
    <property type="protein sequence ID" value="BAS96458.1"/>
    <property type="molecule type" value="Genomic_DNA"/>
</dbReference>
<dbReference type="PaxDb" id="39947-A0A0P0WTK5"/>
<reference evidence="1 2" key="3">
    <citation type="journal article" date="2013" name="Rice">
        <title>Improvement of the Oryza sativa Nipponbare reference genome using next generation sequence and optical map data.</title>
        <authorList>
            <person name="Kawahara Y."/>
            <person name="de la Bastide M."/>
            <person name="Hamilton J.P."/>
            <person name="Kanamori H."/>
            <person name="McCombie W.R."/>
            <person name="Ouyang S."/>
            <person name="Schwartz D.C."/>
            <person name="Tanaka T."/>
            <person name="Wu J."/>
            <person name="Zhou S."/>
            <person name="Childs K.L."/>
            <person name="Davidson R.M."/>
            <person name="Lin H."/>
            <person name="Quesada-Ocampo L."/>
            <person name="Vaillancourt B."/>
            <person name="Sakai H."/>
            <person name="Lee S.S."/>
            <person name="Kim J."/>
            <person name="Numa H."/>
            <person name="Itoh T."/>
            <person name="Buell C.R."/>
            <person name="Matsumoto T."/>
        </authorList>
    </citation>
    <scope>NUCLEOTIDE SEQUENCE [LARGE SCALE GENOMIC DNA]</scope>
    <source>
        <strain evidence="2">cv. Nipponbare</strain>
    </source>
</reference>
<sequence>MAGITFQEPSQKLYLFQDLSSLLLKYSSKLEQFLQDYLSCDDRGISNRINFGYWSFMFREELTQHIFIFFGLNVEERESC</sequence>
<keyword evidence="2" id="KW-1185">Reference proteome</keyword>
<organism evidence="1 2">
    <name type="scientific">Oryza sativa subsp. japonica</name>
    <name type="common">Rice</name>
    <dbReference type="NCBI Taxonomy" id="39947"/>
    <lineage>
        <taxon>Eukaryota</taxon>
        <taxon>Viridiplantae</taxon>
        <taxon>Streptophyta</taxon>
        <taxon>Embryophyta</taxon>
        <taxon>Tracheophyta</taxon>
        <taxon>Spermatophyta</taxon>
        <taxon>Magnoliopsida</taxon>
        <taxon>Liliopsida</taxon>
        <taxon>Poales</taxon>
        <taxon>Poaceae</taxon>
        <taxon>BOP clade</taxon>
        <taxon>Oryzoideae</taxon>
        <taxon>Oryzeae</taxon>
        <taxon>Oryzinae</taxon>
        <taxon>Oryza</taxon>
        <taxon>Oryza sativa</taxon>
    </lineage>
</organism>
<dbReference type="AlphaFoldDB" id="A0A0P0WTK5"/>
<proteinExistence type="predicted"/>
<reference evidence="2" key="1">
    <citation type="journal article" date="2005" name="Nature">
        <title>The map-based sequence of the rice genome.</title>
        <authorList>
            <consortium name="International rice genome sequencing project (IRGSP)"/>
            <person name="Matsumoto T."/>
            <person name="Wu J."/>
            <person name="Kanamori H."/>
            <person name="Katayose Y."/>
            <person name="Fujisawa M."/>
            <person name="Namiki N."/>
            <person name="Mizuno H."/>
            <person name="Yamamoto K."/>
            <person name="Antonio B.A."/>
            <person name="Baba T."/>
            <person name="Sakata K."/>
            <person name="Nagamura Y."/>
            <person name="Aoki H."/>
            <person name="Arikawa K."/>
            <person name="Arita K."/>
            <person name="Bito T."/>
            <person name="Chiden Y."/>
            <person name="Fujitsuka N."/>
            <person name="Fukunaka R."/>
            <person name="Hamada M."/>
            <person name="Harada C."/>
            <person name="Hayashi A."/>
            <person name="Hijishita S."/>
            <person name="Honda M."/>
            <person name="Hosokawa S."/>
            <person name="Ichikawa Y."/>
            <person name="Idonuma A."/>
            <person name="Iijima M."/>
            <person name="Ikeda M."/>
            <person name="Ikeno M."/>
            <person name="Ito K."/>
            <person name="Ito S."/>
            <person name="Ito T."/>
            <person name="Ito Y."/>
            <person name="Ito Y."/>
            <person name="Iwabuchi A."/>
            <person name="Kamiya K."/>
            <person name="Karasawa W."/>
            <person name="Kurita K."/>
            <person name="Katagiri S."/>
            <person name="Kikuta A."/>
            <person name="Kobayashi H."/>
            <person name="Kobayashi N."/>
            <person name="Machita K."/>
            <person name="Maehara T."/>
            <person name="Masukawa M."/>
            <person name="Mizubayashi T."/>
            <person name="Mukai Y."/>
            <person name="Nagasaki H."/>
            <person name="Nagata Y."/>
            <person name="Naito S."/>
            <person name="Nakashima M."/>
            <person name="Nakama Y."/>
            <person name="Nakamichi Y."/>
            <person name="Nakamura M."/>
            <person name="Meguro A."/>
            <person name="Negishi M."/>
            <person name="Ohta I."/>
            <person name="Ohta T."/>
            <person name="Okamoto M."/>
            <person name="Ono N."/>
            <person name="Saji S."/>
            <person name="Sakaguchi M."/>
            <person name="Sakai K."/>
            <person name="Shibata M."/>
            <person name="Shimokawa T."/>
            <person name="Song J."/>
            <person name="Takazaki Y."/>
            <person name="Terasawa K."/>
            <person name="Tsugane M."/>
            <person name="Tsuji K."/>
            <person name="Ueda S."/>
            <person name="Waki K."/>
            <person name="Yamagata H."/>
            <person name="Yamamoto M."/>
            <person name="Yamamoto S."/>
            <person name="Yamane H."/>
            <person name="Yoshiki S."/>
            <person name="Yoshihara R."/>
            <person name="Yukawa K."/>
            <person name="Zhong H."/>
            <person name="Yano M."/>
            <person name="Yuan Q."/>
            <person name="Ouyang S."/>
            <person name="Liu J."/>
            <person name="Jones K.M."/>
            <person name="Gansberger K."/>
            <person name="Moffat K."/>
            <person name="Hill J."/>
            <person name="Bera J."/>
            <person name="Fadrosh D."/>
            <person name="Jin S."/>
            <person name="Johri S."/>
            <person name="Kim M."/>
            <person name="Overton L."/>
            <person name="Reardon M."/>
            <person name="Tsitrin T."/>
            <person name="Vuong H."/>
            <person name="Weaver B."/>
            <person name="Ciecko A."/>
            <person name="Tallon L."/>
            <person name="Jackson J."/>
            <person name="Pai G."/>
            <person name="Aken S.V."/>
            <person name="Utterback T."/>
            <person name="Reidmuller S."/>
            <person name="Feldblyum T."/>
            <person name="Hsiao J."/>
            <person name="Zismann V."/>
            <person name="Iobst S."/>
            <person name="de Vazeille A.R."/>
            <person name="Buell C.R."/>
            <person name="Ying K."/>
            <person name="Li Y."/>
            <person name="Lu T."/>
            <person name="Huang Y."/>
            <person name="Zhao Q."/>
            <person name="Feng Q."/>
            <person name="Zhang L."/>
            <person name="Zhu J."/>
            <person name="Weng Q."/>
            <person name="Mu J."/>
            <person name="Lu Y."/>
            <person name="Fan D."/>
            <person name="Liu Y."/>
            <person name="Guan J."/>
            <person name="Zhang Y."/>
            <person name="Yu S."/>
            <person name="Liu X."/>
            <person name="Zhang Y."/>
            <person name="Hong G."/>
            <person name="Han B."/>
            <person name="Choisne N."/>
            <person name="Demange N."/>
            <person name="Orjeda G."/>
            <person name="Samain S."/>
            <person name="Cattolico L."/>
            <person name="Pelletier E."/>
            <person name="Couloux A."/>
            <person name="Segurens B."/>
            <person name="Wincker P."/>
            <person name="D'Hont A."/>
            <person name="Scarpelli C."/>
            <person name="Weissenbach J."/>
            <person name="Salanoubat M."/>
            <person name="Quetier F."/>
            <person name="Yu Y."/>
            <person name="Kim H.R."/>
            <person name="Rambo T."/>
            <person name="Currie J."/>
            <person name="Collura K."/>
            <person name="Luo M."/>
            <person name="Yang T."/>
            <person name="Ammiraju J.S.S."/>
            <person name="Engler F."/>
            <person name="Soderlund C."/>
            <person name="Wing R.A."/>
            <person name="Palmer L.E."/>
            <person name="de la Bastide M."/>
            <person name="Spiegel L."/>
            <person name="Nascimento L."/>
            <person name="Zutavern T."/>
            <person name="O'Shaughnessy A."/>
            <person name="Dike S."/>
            <person name="Dedhia N."/>
            <person name="Preston R."/>
            <person name="Balija V."/>
            <person name="McCombie W.R."/>
            <person name="Chow T."/>
            <person name="Chen H."/>
            <person name="Chung M."/>
            <person name="Chen C."/>
            <person name="Shaw J."/>
            <person name="Wu H."/>
            <person name="Hsiao K."/>
            <person name="Chao Y."/>
            <person name="Chu M."/>
            <person name="Cheng C."/>
            <person name="Hour A."/>
            <person name="Lee P."/>
            <person name="Lin S."/>
            <person name="Lin Y."/>
            <person name="Liou J."/>
            <person name="Liu S."/>
            <person name="Hsing Y."/>
            <person name="Raghuvanshi S."/>
            <person name="Mohanty A."/>
            <person name="Bharti A.K."/>
            <person name="Gaur A."/>
            <person name="Gupta V."/>
            <person name="Kumar D."/>
            <person name="Ravi V."/>
            <person name="Vij S."/>
            <person name="Kapur A."/>
            <person name="Khurana P."/>
            <person name="Khurana P."/>
            <person name="Khurana J.P."/>
            <person name="Tyagi A.K."/>
            <person name="Gaikwad K."/>
            <person name="Singh A."/>
            <person name="Dalal V."/>
            <person name="Srivastava S."/>
            <person name="Dixit A."/>
            <person name="Pal A.K."/>
            <person name="Ghazi I.A."/>
            <person name="Yadav M."/>
            <person name="Pandit A."/>
            <person name="Bhargava A."/>
            <person name="Sureshbabu K."/>
            <person name="Batra K."/>
            <person name="Sharma T.R."/>
            <person name="Mohapatra T."/>
            <person name="Singh N.K."/>
            <person name="Messing J."/>
            <person name="Nelson A.B."/>
            <person name="Fuks G."/>
            <person name="Kavchok S."/>
            <person name="Keizer G."/>
            <person name="Linton E."/>
            <person name="Llaca V."/>
            <person name="Song R."/>
            <person name="Tanyolac B."/>
            <person name="Young S."/>
            <person name="Ho-Il K."/>
            <person name="Hahn J.H."/>
            <person name="Sangsakoo G."/>
            <person name="Vanavichit A."/>
            <person name="de Mattos Luiz.A.T."/>
            <person name="Zimmer P.D."/>
            <person name="Malone G."/>
            <person name="Dellagostin O."/>
            <person name="de Oliveira A.C."/>
            <person name="Bevan M."/>
            <person name="Bancroft I."/>
            <person name="Minx P."/>
            <person name="Cordum H."/>
            <person name="Wilson R."/>
            <person name="Cheng Z."/>
            <person name="Jin W."/>
            <person name="Jiang J."/>
            <person name="Leong S.A."/>
            <person name="Iwama H."/>
            <person name="Gojobori T."/>
            <person name="Itoh T."/>
            <person name="Niimura Y."/>
            <person name="Fujii Y."/>
            <person name="Habara T."/>
            <person name="Sakai H."/>
            <person name="Sato Y."/>
            <person name="Wilson G."/>
            <person name="Kumar K."/>
            <person name="McCouch S."/>
            <person name="Juretic N."/>
            <person name="Hoen D."/>
            <person name="Wright S."/>
            <person name="Bruskiewich R."/>
            <person name="Bureau T."/>
            <person name="Miyao A."/>
            <person name="Hirochika H."/>
            <person name="Nishikawa T."/>
            <person name="Kadowaki K."/>
            <person name="Sugiura M."/>
            <person name="Burr B."/>
            <person name="Sasaki T."/>
        </authorList>
    </citation>
    <scope>NUCLEOTIDE SEQUENCE [LARGE SCALE GENOMIC DNA]</scope>
    <source>
        <strain evidence="2">cv. Nipponbare</strain>
    </source>
</reference>
<dbReference type="InParanoid" id="A0A0P0WTK5"/>
<evidence type="ECO:0000313" key="2">
    <source>
        <dbReference type="Proteomes" id="UP000059680"/>
    </source>
</evidence>
<dbReference type="Gramene" id="Os06t0180050-00">
    <property type="protein sequence ID" value="Os06t0180050-00"/>
    <property type="gene ID" value="Os06g0180050"/>
</dbReference>
<protein>
    <submittedName>
        <fullName evidence="1">Os06g0180050 protein</fullName>
    </submittedName>
</protein>
<dbReference type="Proteomes" id="UP000059680">
    <property type="component" value="Chromosome 6"/>
</dbReference>
<evidence type="ECO:0000313" key="1">
    <source>
        <dbReference type="EMBL" id="BAS96458.1"/>
    </source>
</evidence>